<organism evidence="8 9">
    <name type="scientific">Anaerobaca lacustris</name>
    <dbReference type="NCBI Taxonomy" id="3044600"/>
    <lineage>
        <taxon>Bacteria</taxon>
        <taxon>Pseudomonadati</taxon>
        <taxon>Planctomycetota</taxon>
        <taxon>Phycisphaerae</taxon>
        <taxon>Sedimentisphaerales</taxon>
        <taxon>Anaerobacaceae</taxon>
        <taxon>Anaerobaca</taxon>
    </lineage>
</organism>
<comment type="subcellular location">
    <subcellularLocation>
        <location evidence="1">Cell membrane</location>
        <topology evidence="1">Multi-pass membrane protein</topology>
    </subcellularLocation>
</comment>
<dbReference type="InterPro" id="IPR042094">
    <property type="entry name" value="T2SS_GspF_sf"/>
</dbReference>
<dbReference type="InterPro" id="IPR018076">
    <property type="entry name" value="T2SS_GspF_dom"/>
</dbReference>
<evidence type="ECO:0000313" key="9">
    <source>
        <dbReference type="Proteomes" id="UP001431776"/>
    </source>
</evidence>
<evidence type="ECO:0000256" key="5">
    <source>
        <dbReference type="ARBA" id="ARBA00023136"/>
    </source>
</evidence>
<keyword evidence="5 6" id="KW-0472">Membrane</keyword>
<protein>
    <submittedName>
        <fullName evidence="8">Type II secretion system F family protein</fullName>
    </submittedName>
</protein>
<proteinExistence type="predicted"/>
<dbReference type="AlphaFoldDB" id="A0AAW6U446"/>
<dbReference type="Gene3D" id="1.20.81.30">
    <property type="entry name" value="Type II secretion system (T2SS), domain F"/>
    <property type="match status" value="1"/>
</dbReference>
<evidence type="ECO:0000256" key="4">
    <source>
        <dbReference type="ARBA" id="ARBA00022989"/>
    </source>
</evidence>
<dbReference type="Pfam" id="PF00482">
    <property type="entry name" value="T2SSF"/>
    <property type="match status" value="1"/>
</dbReference>
<reference evidence="8" key="1">
    <citation type="submission" date="2023-05" db="EMBL/GenBank/DDBJ databases">
        <title>Anaerotaeda fermentans gen. nov., sp. nov., a novel anaerobic planctomycete of the new family within the order Sedimentisphaerales isolated from Taman Peninsula, Russia.</title>
        <authorList>
            <person name="Khomyakova M.A."/>
            <person name="Merkel A.Y."/>
            <person name="Slobodkin A.I."/>
        </authorList>
    </citation>
    <scope>NUCLEOTIDE SEQUENCE</scope>
    <source>
        <strain evidence="8">M17dextr</strain>
    </source>
</reference>
<evidence type="ECO:0000256" key="1">
    <source>
        <dbReference type="ARBA" id="ARBA00004651"/>
    </source>
</evidence>
<feature type="transmembrane region" description="Helical" evidence="6">
    <location>
        <begin position="266"/>
        <end position="285"/>
    </location>
</feature>
<feature type="transmembrane region" description="Helical" evidence="6">
    <location>
        <begin position="95"/>
        <end position="115"/>
    </location>
</feature>
<feature type="transmembrane region" description="Helical" evidence="6">
    <location>
        <begin position="121"/>
        <end position="139"/>
    </location>
</feature>
<dbReference type="RefSeq" id="WP_349247083.1">
    <property type="nucleotide sequence ID" value="NZ_JASCXX010000046.1"/>
</dbReference>
<dbReference type="PANTHER" id="PTHR35007:SF1">
    <property type="entry name" value="PILUS ASSEMBLY PROTEIN"/>
    <property type="match status" value="1"/>
</dbReference>
<gene>
    <name evidence="8" type="ORF">QJ522_21620</name>
</gene>
<dbReference type="Proteomes" id="UP001431776">
    <property type="component" value="Unassembled WGS sequence"/>
</dbReference>
<evidence type="ECO:0000256" key="2">
    <source>
        <dbReference type="ARBA" id="ARBA00022475"/>
    </source>
</evidence>
<comment type="caution">
    <text evidence="8">The sequence shown here is derived from an EMBL/GenBank/DDBJ whole genome shotgun (WGS) entry which is preliminary data.</text>
</comment>
<feature type="transmembrane region" description="Helical" evidence="6">
    <location>
        <begin position="6"/>
        <end position="32"/>
    </location>
</feature>
<evidence type="ECO:0000256" key="6">
    <source>
        <dbReference type="SAM" id="Phobius"/>
    </source>
</evidence>
<accession>A0AAW6U446</accession>
<keyword evidence="9" id="KW-1185">Reference proteome</keyword>
<keyword evidence="3 6" id="KW-0812">Transmembrane</keyword>
<dbReference type="GO" id="GO:0005886">
    <property type="term" value="C:plasma membrane"/>
    <property type="evidence" value="ECO:0007669"/>
    <property type="project" value="UniProtKB-SubCell"/>
</dbReference>
<name>A0AAW6U446_9BACT</name>
<evidence type="ECO:0000259" key="7">
    <source>
        <dbReference type="Pfam" id="PF00482"/>
    </source>
</evidence>
<keyword evidence="4 6" id="KW-1133">Transmembrane helix</keyword>
<dbReference type="PROSITE" id="PS51257">
    <property type="entry name" value="PROKAR_LIPOPROTEIN"/>
    <property type="match status" value="1"/>
</dbReference>
<evidence type="ECO:0000256" key="3">
    <source>
        <dbReference type="ARBA" id="ARBA00022692"/>
    </source>
</evidence>
<feature type="domain" description="Type II secretion system protein GspF" evidence="7">
    <location>
        <begin position="159"/>
        <end position="282"/>
    </location>
</feature>
<dbReference type="PANTHER" id="PTHR35007">
    <property type="entry name" value="INTEGRAL MEMBRANE PROTEIN-RELATED"/>
    <property type="match status" value="1"/>
</dbReference>
<dbReference type="EMBL" id="JASCXX010000046">
    <property type="protein sequence ID" value="MDI6451675.1"/>
    <property type="molecule type" value="Genomic_DNA"/>
</dbReference>
<evidence type="ECO:0000313" key="8">
    <source>
        <dbReference type="EMBL" id="MDI6451675.1"/>
    </source>
</evidence>
<sequence>MNRQELFNTVIMASVFVLVFSAWTSCVLLWMVQYSRRRKRLQQRMGVVDAETRRSEALQLWREDQQIRRGGRRKAKEPLSARLERLRQAAGWKTPAHIVLLAVAGTAVLVAVVVVTLGYGFWLGLGAATAIGVVFHVMTKKRVSTRITLFETQFVDSLRIAARALRAGHPLTGAFHAISEEIDDPVGTIFAEICQEQTLGRDLQESIRRVADSAHNMDLKLFATAVSIQMTTGGNLAEVMESLAAVMRGRMRLNRKVRVLTSSSRMSKNTLLAVPVFLFLFLNIASPEYVGVMYSTWVGRAMLIGTAASMLFGAWVMGRLSVIRY</sequence>
<feature type="transmembrane region" description="Helical" evidence="6">
    <location>
        <begin position="297"/>
        <end position="317"/>
    </location>
</feature>
<keyword evidence="2" id="KW-1003">Cell membrane</keyword>